<keyword evidence="5" id="KW-1185">Reference proteome</keyword>
<dbReference type="GO" id="GO:0006487">
    <property type="term" value="P:protein N-linked glycosylation"/>
    <property type="evidence" value="ECO:0007669"/>
    <property type="project" value="TreeGrafter"/>
</dbReference>
<dbReference type="GO" id="GO:0000026">
    <property type="term" value="F:alpha-1,2-mannosyltransferase activity"/>
    <property type="evidence" value="ECO:0007669"/>
    <property type="project" value="TreeGrafter"/>
</dbReference>
<sequence>MKTSNKYSPVSLLCFIYLSCWWVYKGFITDSIFDPKASSSSDLQNLLQENWSWLKTAPFLKRFDPYSPEGTKPVRAAFVILVRNEELYKMKASVQGIEDRFNKKHNYPYVFLNDVPFTEEFEIGIRALTKAKVVFGQIPKEHWSYPEWIDQEFAKERRAQMAEEGVFYGSSESYRHMCRFNSGFFFQHPLLRDYDYYWRIEPEVKYSCDIDYDPFLYMKQNNIDYGFTIALYEYFNTIPTLWQNVKQFAIENPHLIPDRNSLSWLTNDKGASYNGCHFWSNFEIGNLNFLRSERYLAFFNHLDRAGGFFYERWGDAPVHSIGAAMLLPPERIHWFSDIGYKHNPWENCPQDPERLLKCSCDPLDSASHHYYAVCTLNWSKNLTSIPVSEFISSSSANTDNENLDNV</sequence>
<dbReference type="EMBL" id="MBFT01000358">
    <property type="protein sequence ID" value="PVU92543.1"/>
    <property type="molecule type" value="Genomic_DNA"/>
</dbReference>
<keyword evidence="3" id="KW-1133">Transmembrane helix</keyword>
<dbReference type="Gene3D" id="3.90.550.10">
    <property type="entry name" value="Spore Coat Polysaccharide Biosynthesis Protein SpsA, Chain A"/>
    <property type="match status" value="1"/>
</dbReference>
<proteinExistence type="inferred from homology"/>
<dbReference type="GO" id="GO:0016020">
    <property type="term" value="C:membrane"/>
    <property type="evidence" value="ECO:0007669"/>
    <property type="project" value="InterPro"/>
</dbReference>
<evidence type="ECO:0000256" key="1">
    <source>
        <dbReference type="ARBA" id="ARBA00007677"/>
    </source>
</evidence>
<dbReference type="PANTHER" id="PTHR31121">
    <property type="entry name" value="ALPHA-1,2 MANNOSYLTRANSFERASE KTR1"/>
    <property type="match status" value="1"/>
</dbReference>
<dbReference type="AlphaFoldDB" id="A0A2T9YJN9"/>
<keyword evidence="3" id="KW-0472">Membrane</keyword>
<dbReference type="GO" id="GO:0000032">
    <property type="term" value="P:cell wall mannoprotein biosynthetic process"/>
    <property type="evidence" value="ECO:0007669"/>
    <property type="project" value="TreeGrafter"/>
</dbReference>
<dbReference type="FunFam" id="3.90.550.10:FF:000051">
    <property type="entry name" value="Alpha-1,2-mannosyltransferase (Ktr4)"/>
    <property type="match status" value="1"/>
</dbReference>
<feature type="transmembrane region" description="Helical" evidence="3">
    <location>
        <begin position="7"/>
        <end position="24"/>
    </location>
</feature>
<dbReference type="GO" id="GO:0005794">
    <property type="term" value="C:Golgi apparatus"/>
    <property type="evidence" value="ECO:0007669"/>
    <property type="project" value="TreeGrafter"/>
</dbReference>
<evidence type="ECO:0000313" key="5">
    <source>
        <dbReference type="Proteomes" id="UP000245699"/>
    </source>
</evidence>
<dbReference type="Pfam" id="PF01793">
    <property type="entry name" value="Glyco_transf_15"/>
    <property type="match status" value="1"/>
</dbReference>
<organism evidence="4 5">
    <name type="scientific">Furculomyces boomerangus</name>
    <dbReference type="NCBI Taxonomy" id="61424"/>
    <lineage>
        <taxon>Eukaryota</taxon>
        <taxon>Fungi</taxon>
        <taxon>Fungi incertae sedis</taxon>
        <taxon>Zoopagomycota</taxon>
        <taxon>Kickxellomycotina</taxon>
        <taxon>Harpellomycetes</taxon>
        <taxon>Harpellales</taxon>
        <taxon>Harpellaceae</taxon>
        <taxon>Furculomyces</taxon>
    </lineage>
</organism>
<dbReference type="InterPro" id="IPR029044">
    <property type="entry name" value="Nucleotide-diphossugar_trans"/>
</dbReference>
<comment type="caution">
    <text evidence="4">The sequence shown here is derived from an EMBL/GenBank/DDBJ whole genome shotgun (WGS) entry which is preliminary data.</text>
</comment>
<comment type="similarity">
    <text evidence="1">Belongs to the glycosyltransferase 15 family.</text>
</comment>
<keyword evidence="3" id="KW-0812">Transmembrane</keyword>
<reference evidence="4 5" key="1">
    <citation type="journal article" date="2018" name="MBio">
        <title>Comparative Genomics Reveals the Core Gene Toolbox for the Fungus-Insect Symbiosis.</title>
        <authorList>
            <person name="Wang Y."/>
            <person name="Stata M."/>
            <person name="Wang W."/>
            <person name="Stajich J.E."/>
            <person name="White M.M."/>
            <person name="Moncalvo J.M."/>
        </authorList>
    </citation>
    <scope>NUCLEOTIDE SEQUENCE [LARGE SCALE GENOMIC DNA]</scope>
    <source>
        <strain evidence="4 5">AUS-77-4</strain>
    </source>
</reference>
<protein>
    <submittedName>
        <fullName evidence="4">Uncharacterized protein</fullName>
    </submittedName>
</protein>
<dbReference type="PANTHER" id="PTHR31121:SF6">
    <property type="entry name" value="ALPHA-1,2 MANNOSYLTRANSFERASE KTR1"/>
    <property type="match status" value="1"/>
</dbReference>
<keyword evidence="2" id="KW-0808">Transferase</keyword>
<evidence type="ECO:0000256" key="2">
    <source>
        <dbReference type="ARBA" id="ARBA00022679"/>
    </source>
</evidence>
<dbReference type="STRING" id="61424.A0A2T9YJN9"/>
<dbReference type="OrthoDB" id="439943at2759"/>
<accession>A0A2T9YJN9</accession>
<dbReference type="Proteomes" id="UP000245699">
    <property type="component" value="Unassembled WGS sequence"/>
</dbReference>
<dbReference type="SUPFAM" id="SSF53448">
    <property type="entry name" value="Nucleotide-diphospho-sugar transferases"/>
    <property type="match status" value="1"/>
</dbReference>
<name>A0A2T9YJN9_9FUNG</name>
<evidence type="ECO:0000313" key="4">
    <source>
        <dbReference type="EMBL" id="PVU92543.1"/>
    </source>
</evidence>
<evidence type="ECO:0000256" key="3">
    <source>
        <dbReference type="SAM" id="Phobius"/>
    </source>
</evidence>
<gene>
    <name evidence="4" type="ORF">BB559_003671</name>
</gene>
<dbReference type="InterPro" id="IPR002685">
    <property type="entry name" value="Glyco_trans_15"/>
</dbReference>